<keyword evidence="5" id="KW-1185">Reference proteome</keyword>
<dbReference type="Gene3D" id="3.30.565.10">
    <property type="entry name" value="Histidine kinase-like ATPase, C-terminal domain"/>
    <property type="match status" value="1"/>
</dbReference>
<dbReference type="InterPro" id="IPR047718">
    <property type="entry name" value="RsbA-like_anti_sig"/>
</dbReference>
<dbReference type="GO" id="GO:0004674">
    <property type="term" value="F:protein serine/threonine kinase activity"/>
    <property type="evidence" value="ECO:0007669"/>
    <property type="project" value="UniProtKB-KW"/>
</dbReference>
<dbReference type="PANTHER" id="PTHR35526:SF3">
    <property type="entry name" value="ANTI-SIGMA-F FACTOR RSBW"/>
    <property type="match status" value="1"/>
</dbReference>
<accession>A0A1H5VRI5</accession>
<sequence length="309" mass="34055">MTPGTSLRHNALLYGDVGEYLAVTAPYLRAGLEAGDAVFAVVPRPRSQALRETLGRDGRDVTFIDAEVFYQHPVRALHEYDRVMRAHAPRRLRVVGENIWPGDRTETMEWVRYESLVNAVFAASGAQVICAYDRTAVDAEIIGHARRTHPWLIDGRAEYASGEYAEPAGLGTDSDRVPRTPPPSDAQYLPFGSEQELYQVRRFVAARASGHGLDGRRVVALETAVTEVATNALKHGAPPMGVRVWTRPGEFVCEVGDHGRWRPGAPAGLVPPGSALDSGFGLWTVRLLMDRVWLYAGRDGTFVRMVVRP</sequence>
<keyword evidence="1" id="KW-0723">Serine/threonine-protein kinase</keyword>
<evidence type="ECO:0000313" key="5">
    <source>
        <dbReference type="Proteomes" id="UP000236723"/>
    </source>
</evidence>
<dbReference type="CDD" id="cd16936">
    <property type="entry name" value="HATPase_RsbW-like"/>
    <property type="match status" value="1"/>
</dbReference>
<dbReference type="RefSeq" id="WP_103936680.1">
    <property type="nucleotide sequence ID" value="NZ_FNVO01000002.1"/>
</dbReference>
<reference evidence="5" key="1">
    <citation type="submission" date="2016-10" db="EMBL/GenBank/DDBJ databases">
        <authorList>
            <person name="Varghese N."/>
            <person name="Submissions S."/>
        </authorList>
    </citation>
    <scope>NUCLEOTIDE SEQUENCE [LARGE SCALE GENOMIC DNA]</scope>
    <source>
        <strain evidence="5">DSM 43163</strain>
    </source>
</reference>
<keyword evidence="4" id="KW-0418">Kinase</keyword>
<proteinExistence type="predicted"/>
<feature type="domain" description="Histidine kinase/HSP90-like ATPase" evidence="2">
    <location>
        <begin position="196"/>
        <end position="306"/>
    </location>
</feature>
<dbReference type="EMBL" id="FNVO01000002">
    <property type="protein sequence ID" value="SEF89892.1"/>
    <property type="molecule type" value="Genomic_DNA"/>
</dbReference>
<dbReference type="OrthoDB" id="3748385at2"/>
<evidence type="ECO:0000256" key="1">
    <source>
        <dbReference type="ARBA" id="ARBA00022527"/>
    </source>
</evidence>
<organism evidence="4 5">
    <name type="scientific">Thermomonospora echinospora</name>
    <dbReference type="NCBI Taxonomy" id="1992"/>
    <lineage>
        <taxon>Bacteria</taxon>
        <taxon>Bacillati</taxon>
        <taxon>Actinomycetota</taxon>
        <taxon>Actinomycetes</taxon>
        <taxon>Streptosporangiales</taxon>
        <taxon>Thermomonosporaceae</taxon>
        <taxon>Thermomonospora</taxon>
    </lineage>
</organism>
<dbReference type="PANTHER" id="PTHR35526">
    <property type="entry name" value="ANTI-SIGMA-F FACTOR RSBW-RELATED"/>
    <property type="match status" value="1"/>
</dbReference>
<dbReference type="SUPFAM" id="SSF55874">
    <property type="entry name" value="ATPase domain of HSP90 chaperone/DNA topoisomerase II/histidine kinase"/>
    <property type="match status" value="1"/>
</dbReference>
<gene>
    <name evidence="4" type="ORF">SAMN04489712_102430</name>
</gene>
<evidence type="ECO:0000313" key="4">
    <source>
        <dbReference type="EMBL" id="SEF89892.1"/>
    </source>
</evidence>
<dbReference type="Proteomes" id="UP000236723">
    <property type="component" value="Unassembled WGS sequence"/>
</dbReference>
<evidence type="ECO:0000259" key="3">
    <source>
        <dbReference type="Pfam" id="PF14417"/>
    </source>
</evidence>
<keyword evidence="4" id="KW-0808">Transferase</keyword>
<protein>
    <submittedName>
        <fullName evidence="4">Anti-sigma regulatory factor (Ser/Thr protein kinase)</fullName>
    </submittedName>
</protein>
<dbReference type="AlphaFoldDB" id="A0A1H5VRI5"/>
<dbReference type="InterPro" id="IPR025847">
    <property type="entry name" value="MEDS_domain"/>
</dbReference>
<dbReference type="InterPro" id="IPR036890">
    <property type="entry name" value="HATPase_C_sf"/>
</dbReference>
<dbReference type="InterPro" id="IPR050267">
    <property type="entry name" value="Anti-sigma-factor_SerPK"/>
</dbReference>
<dbReference type="NCBIfam" id="NF041045">
    <property type="entry name" value="RsbA_anti_sig"/>
    <property type="match status" value="1"/>
</dbReference>
<dbReference type="Pfam" id="PF14417">
    <property type="entry name" value="MEDS"/>
    <property type="match status" value="1"/>
</dbReference>
<evidence type="ECO:0000259" key="2">
    <source>
        <dbReference type="Pfam" id="PF13581"/>
    </source>
</evidence>
<dbReference type="Pfam" id="PF13581">
    <property type="entry name" value="HATPase_c_2"/>
    <property type="match status" value="1"/>
</dbReference>
<dbReference type="InterPro" id="IPR003594">
    <property type="entry name" value="HATPase_dom"/>
</dbReference>
<feature type="domain" description="MEDS" evidence="3">
    <location>
        <begin position="8"/>
        <end position="150"/>
    </location>
</feature>
<name>A0A1H5VRI5_9ACTN</name>